<dbReference type="Gramene" id="OB11G21670.1">
    <property type="protein sequence ID" value="OB11G21670.1"/>
    <property type="gene ID" value="OB11G21670"/>
</dbReference>
<reference evidence="2" key="1">
    <citation type="journal article" date="2013" name="Nat. Commun.">
        <title>Whole-genome sequencing of Oryza brachyantha reveals mechanisms underlying Oryza genome evolution.</title>
        <authorList>
            <person name="Chen J."/>
            <person name="Huang Q."/>
            <person name="Gao D."/>
            <person name="Wang J."/>
            <person name="Lang Y."/>
            <person name="Liu T."/>
            <person name="Li B."/>
            <person name="Bai Z."/>
            <person name="Luis Goicoechea J."/>
            <person name="Liang C."/>
            <person name="Chen C."/>
            <person name="Zhang W."/>
            <person name="Sun S."/>
            <person name="Liao Y."/>
            <person name="Zhang X."/>
            <person name="Yang L."/>
            <person name="Song C."/>
            <person name="Wang M."/>
            <person name="Shi J."/>
            <person name="Liu G."/>
            <person name="Liu J."/>
            <person name="Zhou H."/>
            <person name="Zhou W."/>
            <person name="Yu Q."/>
            <person name="An N."/>
            <person name="Chen Y."/>
            <person name="Cai Q."/>
            <person name="Wang B."/>
            <person name="Liu B."/>
            <person name="Min J."/>
            <person name="Huang Y."/>
            <person name="Wu H."/>
            <person name="Li Z."/>
            <person name="Zhang Y."/>
            <person name="Yin Y."/>
            <person name="Song W."/>
            <person name="Jiang J."/>
            <person name="Jackson S.A."/>
            <person name="Wing R.A."/>
            <person name="Wang J."/>
            <person name="Chen M."/>
        </authorList>
    </citation>
    <scope>NUCLEOTIDE SEQUENCE [LARGE SCALE GENOMIC DNA]</scope>
    <source>
        <strain evidence="2">cv. IRGC 101232</strain>
    </source>
</reference>
<dbReference type="Proteomes" id="UP000006038">
    <property type="component" value="Chromosome 11"/>
</dbReference>
<sequence>MLAGCTTKSNSQMDAAAELESHMFGFSGDVASCENETNFTDYAKQSNELGHTRMSGTGGGDVHQMLAEHTIISEAFLSATTCSWFEKDKALLASLLNSLQSLWAQPQWQACLKDLCCHGEFRRSMLKIVKLFEEELKKHRVETDVLHESDQISYSTLTFLVSLIIPPLLKLIRFVHTLWMDETVFRFPEELI</sequence>
<evidence type="ECO:0000313" key="2">
    <source>
        <dbReference type="EnsemblPlants" id="OB11G21670.1"/>
    </source>
</evidence>
<dbReference type="AlphaFoldDB" id="J3N8N1"/>
<dbReference type="OMA" id="LESHMFG"/>
<proteinExistence type="predicted"/>
<dbReference type="HOGENOM" id="CLU_1417142_0_0_1"/>
<organism evidence="2">
    <name type="scientific">Oryza brachyantha</name>
    <name type="common">malo sina</name>
    <dbReference type="NCBI Taxonomy" id="4533"/>
    <lineage>
        <taxon>Eukaryota</taxon>
        <taxon>Viridiplantae</taxon>
        <taxon>Streptophyta</taxon>
        <taxon>Embryophyta</taxon>
        <taxon>Tracheophyta</taxon>
        <taxon>Spermatophyta</taxon>
        <taxon>Magnoliopsida</taxon>
        <taxon>Liliopsida</taxon>
        <taxon>Poales</taxon>
        <taxon>Poaceae</taxon>
        <taxon>BOP clade</taxon>
        <taxon>Oryzoideae</taxon>
        <taxon>Oryzeae</taxon>
        <taxon>Oryzinae</taxon>
        <taxon>Oryza</taxon>
    </lineage>
</organism>
<dbReference type="STRING" id="4533.J3N8N1"/>
<feature type="domain" description="Exportin-5 C-terminal" evidence="1">
    <location>
        <begin position="67"/>
        <end position="189"/>
    </location>
</feature>
<dbReference type="EnsemblPlants" id="OB11G21670.1">
    <property type="protein sequence ID" value="OB11G21670.1"/>
    <property type="gene ID" value="OB11G21670"/>
</dbReference>
<reference evidence="2" key="2">
    <citation type="submission" date="2013-04" db="UniProtKB">
        <authorList>
            <consortium name="EnsemblPlants"/>
        </authorList>
    </citation>
    <scope>IDENTIFICATION</scope>
</reference>
<evidence type="ECO:0000313" key="3">
    <source>
        <dbReference type="Proteomes" id="UP000006038"/>
    </source>
</evidence>
<accession>J3N8N1</accession>
<dbReference type="Pfam" id="PF19273">
    <property type="entry name" value="Exportin-5"/>
    <property type="match status" value="1"/>
</dbReference>
<name>J3N8N1_ORYBR</name>
<protein>
    <recommendedName>
        <fullName evidence="1">Exportin-5 C-terminal domain-containing protein</fullName>
    </recommendedName>
</protein>
<keyword evidence="3" id="KW-1185">Reference proteome</keyword>
<dbReference type="InterPro" id="IPR045478">
    <property type="entry name" value="Exportin-5_C"/>
</dbReference>
<evidence type="ECO:0000259" key="1">
    <source>
        <dbReference type="Pfam" id="PF19273"/>
    </source>
</evidence>